<dbReference type="Pfam" id="PF06133">
    <property type="entry name" value="Com_YlbF"/>
    <property type="match status" value="1"/>
</dbReference>
<dbReference type="RefSeq" id="WP_256945762.1">
    <property type="nucleotide sequence ID" value="NZ_JANHNZ010000010.1"/>
</dbReference>
<dbReference type="SUPFAM" id="SSF158622">
    <property type="entry name" value="YheA/YmcA-like"/>
    <property type="match status" value="1"/>
</dbReference>
<dbReference type="Gene3D" id="1.20.1500.10">
    <property type="entry name" value="YheA/YmcA-like"/>
    <property type="match status" value="1"/>
</dbReference>
<dbReference type="Proteomes" id="UP001059480">
    <property type="component" value="Unassembled WGS sequence"/>
</dbReference>
<keyword evidence="2" id="KW-1185">Reference proteome</keyword>
<accession>A0ABT1WS20</accession>
<reference evidence="1" key="2">
    <citation type="journal article" date="2023" name="Curr. Microbiol.">
        <title>Granulicatella seriolae sp. nov., a Novel Facultative Anaerobe Isolated from Yellowtail Marine Fish.</title>
        <authorList>
            <person name="Lee M."/>
            <person name="Choi Y.J."/>
            <person name="Farooq A."/>
            <person name="Jeong J.B."/>
            <person name="Jung M.Y."/>
        </authorList>
    </citation>
    <scope>NUCLEOTIDE SEQUENCE</scope>
    <source>
        <strain evidence="1">S8</strain>
    </source>
</reference>
<proteinExistence type="predicted"/>
<dbReference type="InterPro" id="IPR052767">
    <property type="entry name" value="Bact_com_dev_regulator"/>
</dbReference>
<dbReference type="InterPro" id="IPR010368">
    <property type="entry name" value="Com_YlbF"/>
</dbReference>
<organism evidence="1 2">
    <name type="scientific">Granulicatella seriolae</name>
    <dbReference type="NCBI Taxonomy" id="2967226"/>
    <lineage>
        <taxon>Bacteria</taxon>
        <taxon>Bacillati</taxon>
        <taxon>Bacillota</taxon>
        <taxon>Bacilli</taxon>
        <taxon>Lactobacillales</taxon>
        <taxon>Carnobacteriaceae</taxon>
        <taxon>Granulicatella</taxon>
    </lineage>
</organism>
<dbReference type="InterPro" id="IPR023378">
    <property type="entry name" value="YheA/YmcA-like_dom_sf"/>
</dbReference>
<gene>
    <name evidence="1" type="ORF">NPA36_08820</name>
</gene>
<evidence type="ECO:0000313" key="1">
    <source>
        <dbReference type="EMBL" id="MCQ9210650.1"/>
    </source>
</evidence>
<evidence type="ECO:0000313" key="2">
    <source>
        <dbReference type="Proteomes" id="UP001059480"/>
    </source>
</evidence>
<comment type="caution">
    <text evidence="1">The sequence shown here is derived from an EMBL/GenBank/DDBJ whole genome shotgun (WGS) entry which is preliminary data.</text>
</comment>
<sequence length="138" mass="16484">MDSEQLFQLEERLDNLCQYLKTSPVYQDYLVAKKVYYDDPKLQEQIQSFCRLRDEVLLIEQYDRTSPKYHEKKLQLIREKKQLDMQEKVYNFHLAETDLQNIFDWISREISASVSPAIKVDAGNPLLSNHHPCPKYRS</sequence>
<reference evidence="1" key="1">
    <citation type="submission" date="2022-07" db="EMBL/GenBank/DDBJ databases">
        <authorList>
            <person name="Jung M.-Y."/>
            <person name="Lee M."/>
        </authorList>
    </citation>
    <scope>NUCLEOTIDE SEQUENCE</scope>
    <source>
        <strain evidence="1">S8</strain>
    </source>
</reference>
<protein>
    <submittedName>
        <fullName evidence="1">YlbF family regulator</fullName>
    </submittedName>
</protein>
<name>A0ABT1WS20_9LACT</name>
<dbReference type="PANTHER" id="PTHR38448:SF2">
    <property type="entry name" value="REGULATORY PROTEIN YLBF"/>
    <property type="match status" value="1"/>
</dbReference>
<reference evidence="1" key="3">
    <citation type="journal article" date="2023" name="Microbiol. Resour. Announc.">
        <title>Draft Genome Sequence of Granulicatella sp. Strain S8, Isolated from a Marine Fish, Seriola quinqueradiata.</title>
        <authorList>
            <person name="Lee M."/>
            <person name="Farooq A."/>
            <person name="Jeong J.B."/>
            <person name="Jung M.Y."/>
        </authorList>
    </citation>
    <scope>NUCLEOTIDE SEQUENCE</scope>
    <source>
        <strain evidence="1">S8</strain>
    </source>
</reference>
<dbReference type="EMBL" id="JANHNZ010000010">
    <property type="protein sequence ID" value="MCQ9210650.1"/>
    <property type="molecule type" value="Genomic_DNA"/>
</dbReference>
<dbReference type="PANTHER" id="PTHR38448">
    <property type="entry name" value="REGULATORY PROTEIN YLBF-RELATED"/>
    <property type="match status" value="1"/>
</dbReference>